<protein>
    <submittedName>
        <fullName evidence="2">GIY-YIG nuclease family protein</fullName>
    </submittedName>
</protein>
<dbReference type="EMBL" id="JAKZGO010000009">
    <property type="protein sequence ID" value="MCH7414378.1"/>
    <property type="molecule type" value="Genomic_DNA"/>
</dbReference>
<evidence type="ECO:0000313" key="3">
    <source>
        <dbReference type="Proteomes" id="UP001165430"/>
    </source>
</evidence>
<reference evidence="2" key="1">
    <citation type="submission" date="2022-03" db="EMBL/GenBank/DDBJ databases">
        <title>De novo assembled genomes of Belliella spp. (Cyclobacteriaceae) strains.</title>
        <authorList>
            <person name="Szabo A."/>
            <person name="Korponai K."/>
            <person name="Felfoldi T."/>
        </authorList>
    </citation>
    <scope>NUCLEOTIDE SEQUENCE</scope>
    <source>
        <strain evidence="2">DSM 111903</strain>
    </source>
</reference>
<dbReference type="InterPro" id="IPR000305">
    <property type="entry name" value="GIY-YIG_endonuc"/>
</dbReference>
<dbReference type="RefSeq" id="WP_241412794.1">
    <property type="nucleotide sequence ID" value="NZ_JAKZGO010000009.1"/>
</dbReference>
<evidence type="ECO:0000259" key="1">
    <source>
        <dbReference type="Pfam" id="PF01541"/>
    </source>
</evidence>
<keyword evidence="3" id="KW-1185">Reference proteome</keyword>
<accession>A0ABS9VD69</accession>
<gene>
    <name evidence="2" type="ORF">MM213_12840</name>
</gene>
<name>A0ABS9VD69_9BACT</name>
<comment type="caution">
    <text evidence="2">The sequence shown here is derived from an EMBL/GenBank/DDBJ whole genome shotgun (WGS) entry which is preliminary data.</text>
</comment>
<dbReference type="Pfam" id="PF01541">
    <property type="entry name" value="GIY-YIG"/>
    <property type="match status" value="1"/>
</dbReference>
<sequence length="67" mass="8129">MASFFYIIHSKKLNRFYSGVTSVSVQERLDNHINKVYSKKHDRKITSVIDRNYQERYTVLKHHFLLQ</sequence>
<dbReference type="Proteomes" id="UP001165430">
    <property type="component" value="Unassembled WGS sequence"/>
</dbReference>
<organism evidence="2 3">
    <name type="scientific">Belliella alkalica</name>
    <dbReference type="NCBI Taxonomy" id="1730871"/>
    <lineage>
        <taxon>Bacteria</taxon>
        <taxon>Pseudomonadati</taxon>
        <taxon>Bacteroidota</taxon>
        <taxon>Cytophagia</taxon>
        <taxon>Cytophagales</taxon>
        <taxon>Cyclobacteriaceae</taxon>
        <taxon>Belliella</taxon>
    </lineage>
</organism>
<feature type="domain" description="GIY-YIG" evidence="1">
    <location>
        <begin position="4"/>
        <end position="44"/>
    </location>
</feature>
<evidence type="ECO:0000313" key="2">
    <source>
        <dbReference type="EMBL" id="MCH7414378.1"/>
    </source>
</evidence>
<proteinExistence type="predicted"/>